<dbReference type="Pfam" id="PF05043">
    <property type="entry name" value="Mga"/>
    <property type="match status" value="1"/>
</dbReference>
<sequence>MFNSQEQKILHLLVKTEYMTAIELSEKLGIGVKTVRTRIKELNLQLTQYDVAISSKPRYGYYLNKEEKEQIEVLLKNGIHNEGQIPATSRERIHYLLAYLLNQKDYVKSENLCEFLYISKGTLTNSLRQVEEVYQKYHITIDKKPNYGIKVKGREFDIRQCMMDVFVKKDGLEGVGRIYQTQEIRSLGKHVYQCMQKYGIEFSEIAYNDFIEHIYIAIRRIRQGQFVEEMQGLKTGQAETEFIKELAEFIEGEYHVTFPKVEQEYLLLQLAGKGIVKEGQQQDNFVMQSEMDELVDQMLNMVYREFQIDFRNNLGLRMELNQHLVPLSIRLKYHIFFRNPMLEEIKKNYIFAYTVAFQVSSILKEYYECDIPEDEIGELAEIFELALEQRESDKKKYSILIVCASGRSSSQLLKYRYSQEFKENIKEIYVCNLYEVEAFDFSKVDYVFTTVPIQTYVPVPILEVSSFLKESDITAVRKLFEQESKEFLRKYYRPELFFTDIHGTTRDEVLAKLCGRVEMATRKNTVWGNVVSAADLFASVLSREELSPTDYGNLVAIPHPDKVFLETTLVAVAILEKPIIWNREQVQIIILTLIGSEEDPDIQKFYEATTDLLLRTEDISELIHRRTFDSLIGMLKK</sequence>
<proteinExistence type="predicted"/>
<feature type="domain" description="PTS EIIB type-2" evidence="7">
    <location>
        <begin position="397"/>
        <end position="488"/>
    </location>
</feature>
<dbReference type="Pfam" id="PF00874">
    <property type="entry name" value="PRD"/>
    <property type="match status" value="2"/>
</dbReference>
<dbReference type="PANTHER" id="PTHR30185">
    <property type="entry name" value="CRYPTIC BETA-GLUCOSIDE BGL OPERON ANTITERMINATOR"/>
    <property type="match status" value="1"/>
</dbReference>
<dbReference type="SUPFAM" id="SSF52794">
    <property type="entry name" value="PTS system IIB component-like"/>
    <property type="match status" value="1"/>
</dbReference>
<keyword evidence="4" id="KW-0010">Activator</keyword>
<dbReference type="PANTHER" id="PTHR30185:SF13">
    <property type="entry name" value="LICABCH OPERON REGULATOR-RELATED"/>
    <property type="match status" value="1"/>
</dbReference>
<keyword evidence="3" id="KW-0805">Transcription regulation</keyword>
<dbReference type="SUPFAM" id="SSF55804">
    <property type="entry name" value="Phoshotransferase/anion transport protein"/>
    <property type="match status" value="1"/>
</dbReference>
<dbReference type="EMBL" id="JACOPE010000001">
    <property type="protein sequence ID" value="MBC5682254.1"/>
    <property type="molecule type" value="Genomic_DNA"/>
</dbReference>
<feature type="domain" description="PTS EIIA type-2" evidence="6">
    <location>
        <begin position="490"/>
        <end position="637"/>
    </location>
</feature>
<dbReference type="InterPro" id="IPR050661">
    <property type="entry name" value="BglG_antiterminators"/>
</dbReference>
<keyword evidence="5" id="KW-0804">Transcription</keyword>
<feature type="domain" description="PRD" evidence="8">
    <location>
        <begin position="178"/>
        <end position="280"/>
    </location>
</feature>
<evidence type="ECO:0000259" key="8">
    <source>
        <dbReference type="PROSITE" id="PS51372"/>
    </source>
</evidence>
<dbReference type="InterPro" id="IPR011608">
    <property type="entry name" value="PRD"/>
</dbReference>
<dbReference type="PROSITE" id="PS51372">
    <property type="entry name" value="PRD_2"/>
    <property type="match status" value="2"/>
</dbReference>
<dbReference type="Gene3D" id="3.40.50.2300">
    <property type="match status" value="1"/>
</dbReference>
<evidence type="ECO:0000256" key="5">
    <source>
        <dbReference type="ARBA" id="ARBA00023163"/>
    </source>
</evidence>
<evidence type="ECO:0000256" key="4">
    <source>
        <dbReference type="ARBA" id="ARBA00023159"/>
    </source>
</evidence>
<dbReference type="SUPFAM" id="SSF46785">
    <property type="entry name" value="Winged helix' DNA-binding domain"/>
    <property type="match status" value="1"/>
</dbReference>
<keyword evidence="10" id="KW-1185">Reference proteome</keyword>
<dbReference type="InterPro" id="IPR036388">
    <property type="entry name" value="WH-like_DNA-bd_sf"/>
</dbReference>
<dbReference type="Pfam" id="PF08279">
    <property type="entry name" value="HTH_11"/>
    <property type="match status" value="1"/>
</dbReference>
<keyword evidence="1" id="KW-0808">Transferase</keyword>
<dbReference type="RefSeq" id="WP_121056388.1">
    <property type="nucleotide sequence ID" value="NZ_JACOPE010000001.1"/>
</dbReference>
<name>A0ABR7G493_9FIRM</name>
<dbReference type="PROSITE" id="PS51094">
    <property type="entry name" value="PTS_EIIA_TYPE_2"/>
    <property type="match status" value="1"/>
</dbReference>
<dbReference type="InterPro" id="IPR036095">
    <property type="entry name" value="PTS_EIIB-like_sf"/>
</dbReference>
<dbReference type="InterPro" id="IPR036390">
    <property type="entry name" value="WH_DNA-bd_sf"/>
</dbReference>
<evidence type="ECO:0000259" key="6">
    <source>
        <dbReference type="PROSITE" id="PS51094"/>
    </source>
</evidence>
<dbReference type="InterPro" id="IPR002178">
    <property type="entry name" value="PTS_EIIA_type-2_dom"/>
</dbReference>
<organism evidence="9 10">
    <name type="scientific">Ruminococcus hominis</name>
    <dbReference type="NCBI Taxonomy" id="2763065"/>
    <lineage>
        <taxon>Bacteria</taxon>
        <taxon>Bacillati</taxon>
        <taxon>Bacillota</taxon>
        <taxon>Clostridia</taxon>
        <taxon>Eubacteriales</taxon>
        <taxon>Oscillospiraceae</taxon>
        <taxon>Ruminococcus</taxon>
    </lineage>
</organism>
<evidence type="ECO:0000313" key="10">
    <source>
        <dbReference type="Proteomes" id="UP000631576"/>
    </source>
</evidence>
<evidence type="ECO:0000256" key="1">
    <source>
        <dbReference type="ARBA" id="ARBA00022679"/>
    </source>
</evidence>
<accession>A0ABR7G493</accession>
<dbReference type="PROSITE" id="PS51099">
    <property type="entry name" value="PTS_EIIB_TYPE_2"/>
    <property type="match status" value="1"/>
</dbReference>
<dbReference type="Gene3D" id="1.10.1790.10">
    <property type="entry name" value="PRD domain"/>
    <property type="match status" value="2"/>
</dbReference>
<feature type="domain" description="PRD" evidence="8">
    <location>
        <begin position="286"/>
        <end position="393"/>
    </location>
</feature>
<reference evidence="9 10" key="1">
    <citation type="submission" date="2020-08" db="EMBL/GenBank/DDBJ databases">
        <title>Genome public.</title>
        <authorList>
            <person name="Liu C."/>
            <person name="Sun Q."/>
        </authorList>
    </citation>
    <scope>NUCLEOTIDE SEQUENCE [LARGE SCALE GENOMIC DNA]</scope>
    <source>
        <strain evidence="9 10">NSJ-13</strain>
    </source>
</reference>
<gene>
    <name evidence="9" type="ORF">H8S40_01430</name>
</gene>
<dbReference type="SUPFAM" id="SSF63520">
    <property type="entry name" value="PTS-regulatory domain, PRD"/>
    <property type="match status" value="2"/>
</dbReference>
<dbReference type="InterPro" id="IPR036634">
    <property type="entry name" value="PRD_sf"/>
</dbReference>
<evidence type="ECO:0000313" key="9">
    <source>
        <dbReference type="EMBL" id="MBC5682254.1"/>
    </source>
</evidence>
<dbReference type="Proteomes" id="UP000631576">
    <property type="component" value="Unassembled WGS sequence"/>
</dbReference>
<dbReference type="CDD" id="cd05568">
    <property type="entry name" value="PTS_IIB_bgl_like"/>
    <property type="match status" value="1"/>
</dbReference>
<dbReference type="Gene3D" id="3.40.930.10">
    <property type="entry name" value="Mannitol-specific EII, Chain A"/>
    <property type="match status" value="1"/>
</dbReference>
<dbReference type="Gene3D" id="1.10.10.10">
    <property type="entry name" value="Winged helix-like DNA-binding domain superfamily/Winged helix DNA-binding domain"/>
    <property type="match status" value="1"/>
</dbReference>
<evidence type="ECO:0000256" key="3">
    <source>
        <dbReference type="ARBA" id="ARBA00023015"/>
    </source>
</evidence>
<dbReference type="InterPro" id="IPR016152">
    <property type="entry name" value="PTrfase/Anion_transptr"/>
</dbReference>
<evidence type="ECO:0000259" key="7">
    <source>
        <dbReference type="PROSITE" id="PS51099"/>
    </source>
</evidence>
<comment type="caution">
    <text evidence="9">The sequence shown here is derived from an EMBL/GenBank/DDBJ whole genome shotgun (WGS) entry which is preliminary data.</text>
</comment>
<keyword evidence="2" id="KW-0677">Repeat</keyword>
<dbReference type="InterPro" id="IPR013196">
    <property type="entry name" value="HTH_11"/>
</dbReference>
<dbReference type="InterPro" id="IPR007737">
    <property type="entry name" value="Mga_HTH"/>
</dbReference>
<evidence type="ECO:0000256" key="2">
    <source>
        <dbReference type="ARBA" id="ARBA00022737"/>
    </source>
</evidence>
<protein>
    <submittedName>
        <fullName evidence="9">Transcription antiterminator</fullName>
    </submittedName>
</protein>
<dbReference type="Pfam" id="PF00359">
    <property type="entry name" value="PTS_EIIA_2"/>
    <property type="match status" value="1"/>
</dbReference>
<dbReference type="InterPro" id="IPR013011">
    <property type="entry name" value="PTS_EIIB_2"/>
</dbReference>